<accession>A0ABS8NJE7</accession>
<protein>
    <recommendedName>
        <fullName evidence="5">Secreted protein</fullName>
    </recommendedName>
</protein>
<comment type="caution">
    <text evidence="3">The sequence shown here is derived from an EMBL/GenBank/DDBJ whole genome shotgun (WGS) entry which is preliminary data.</text>
</comment>
<keyword evidence="1" id="KW-0175">Coiled coil</keyword>
<feature type="coiled-coil region" evidence="1">
    <location>
        <begin position="75"/>
        <end position="102"/>
    </location>
</feature>
<evidence type="ECO:0000313" key="4">
    <source>
        <dbReference type="Proteomes" id="UP001430306"/>
    </source>
</evidence>
<dbReference type="RefSeq" id="WP_230274002.1">
    <property type="nucleotide sequence ID" value="NZ_JAJKFW010000023.1"/>
</dbReference>
<evidence type="ECO:0000313" key="3">
    <source>
        <dbReference type="EMBL" id="MCC9643057.1"/>
    </source>
</evidence>
<feature type="compositionally biased region" description="Basic and acidic residues" evidence="2">
    <location>
        <begin position="490"/>
        <end position="500"/>
    </location>
</feature>
<sequence length="500" mass="53732">MIRSRDGVGWTSQLAGFLTLLALVTTGCATKLAQIDTARNAFAAGDAAMAHEVLSEVANGRGRFATPAKLDLAMVDLATGNATAAEQRLRSLRDEFEHASKLAPLHEAAAMVTDDTARRFQPAGYEQVMIRTMLAMCSLVRDGQDAESYINQAAMLQAKLQREHDERRSQVFGEAISDTLTANVHQELALAPYLRGVLREETMRDLDDARRNYQLVSAIQPSFLPAADDLKRATEGVHSQPGHGAVYVFALVGRGPILEAVEAPTTTAAMTVASALMLNESNEKDDVDTLPKITSVKVPSVVIPPSQVAAVTVASYIPTGPDTLPLYELQGATQPLTNVAEMVQKQADAEMPWTIARSVIRQGGKELAVSTARQQLGLEGPMGTLFQFASSTAWTAAETADTRCWGLLPREIQVLRAELPAGNHSVEFAPVNYNGQPIATANRIPVRIHNGRNTYVLVVAPTEKIYVVTARPEGGSGEGLGRSAEGSVLRAEEIGLRDQS</sequence>
<keyword evidence="4" id="KW-1185">Reference proteome</keyword>
<feature type="region of interest" description="Disordered" evidence="2">
    <location>
        <begin position="475"/>
        <end position="500"/>
    </location>
</feature>
<name>A0ABS8NJE7_9BACT</name>
<dbReference type="PROSITE" id="PS51257">
    <property type="entry name" value="PROKAR_LIPOPROTEIN"/>
    <property type="match status" value="1"/>
</dbReference>
<evidence type="ECO:0008006" key="5">
    <source>
        <dbReference type="Google" id="ProtNLM"/>
    </source>
</evidence>
<proteinExistence type="predicted"/>
<organism evidence="3 4">
    <name type="scientific">Rhodopirellula halodulae</name>
    <dbReference type="NCBI Taxonomy" id="2894198"/>
    <lineage>
        <taxon>Bacteria</taxon>
        <taxon>Pseudomonadati</taxon>
        <taxon>Planctomycetota</taxon>
        <taxon>Planctomycetia</taxon>
        <taxon>Pirellulales</taxon>
        <taxon>Pirellulaceae</taxon>
        <taxon>Rhodopirellula</taxon>
    </lineage>
</organism>
<evidence type="ECO:0000256" key="2">
    <source>
        <dbReference type="SAM" id="MobiDB-lite"/>
    </source>
</evidence>
<gene>
    <name evidence="3" type="ORF">LOC71_12290</name>
</gene>
<dbReference type="EMBL" id="JAJKFW010000023">
    <property type="protein sequence ID" value="MCC9643057.1"/>
    <property type="molecule type" value="Genomic_DNA"/>
</dbReference>
<dbReference type="Proteomes" id="UP001430306">
    <property type="component" value="Unassembled WGS sequence"/>
</dbReference>
<evidence type="ECO:0000256" key="1">
    <source>
        <dbReference type="SAM" id="Coils"/>
    </source>
</evidence>
<reference evidence="3" key="1">
    <citation type="submission" date="2021-11" db="EMBL/GenBank/DDBJ databases">
        <title>Genome sequence.</title>
        <authorList>
            <person name="Sun Q."/>
        </authorList>
    </citation>
    <scope>NUCLEOTIDE SEQUENCE</scope>
    <source>
        <strain evidence="3">JC740</strain>
    </source>
</reference>